<proteinExistence type="predicted"/>
<comment type="caution">
    <text evidence="1">The sequence shown here is derived from an EMBL/GenBank/DDBJ whole genome shotgun (WGS) entry which is preliminary data.</text>
</comment>
<evidence type="ECO:0000313" key="2">
    <source>
        <dbReference type="Proteomes" id="UP001150603"/>
    </source>
</evidence>
<sequence>MPPAKREAYDLRDYDVVVVAGSIMSREYSVARSGQLLRDSWHRIIIDSPHTCKSSSVLMAAYQALVAQCKWFLVTDYDMLPLNQLKQMEKFPKLMSFMGDLDQYTCWVDRKANETATTEAQSTDDAYSKPVSKEIEAKPLLAKCFNGSDHKPTKKAGDTKPTPTKIANNTKSAPTKTADDTKPTLTKTVDDTKPTLTKMANDTMPAPTKKTGDTKSAPTAVIPAPKPIMKQIQDQSAQPVALTEHFHCVGLIPEEERFYKRSPALLSLERKHIDAGLNDTEERADDKKDRSDGIVRSAFDQIVYAQLYTLYEIFHKRYGKPRTNRSSIEVTRSSLSEALKKTAEIIQKIHEEDPLAKMFVVVNKFADADVITKHLHDKTDIKNTAMKLSSLPSSRTKDLSMFALLDNLVVLFTSAVTDLDAISLPFVRHFIIVEKWWLYKDPASIVRVARDGIKEHEIKVHRVVYTEPVVQNTLKVNFRKRFLDDSYRAFRPMIALMEYANWGVPDTKEEVGEQT</sequence>
<organism evidence="1 2">
    <name type="scientific">Linderina macrospora</name>
    <dbReference type="NCBI Taxonomy" id="4868"/>
    <lineage>
        <taxon>Eukaryota</taxon>
        <taxon>Fungi</taxon>
        <taxon>Fungi incertae sedis</taxon>
        <taxon>Zoopagomycota</taxon>
        <taxon>Kickxellomycotina</taxon>
        <taxon>Kickxellomycetes</taxon>
        <taxon>Kickxellales</taxon>
        <taxon>Kickxellaceae</taxon>
        <taxon>Linderina</taxon>
    </lineage>
</organism>
<dbReference type="EMBL" id="JANBPW010001442">
    <property type="protein sequence ID" value="KAJ1944512.1"/>
    <property type="molecule type" value="Genomic_DNA"/>
</dbReference>
<reference evidence="1" key="1">
    <citation type="submission" date="2022-07" db="EMBL/GenBank/DDBJ databases">
        <title>Phylogenomic reconstructions and comparative analyses of Kickxellomycotina fungi.</title>
        <authorList>
            <person name="Reynolds N.K."/>
            <person name="Stajich J.E."/>
            <person name="Barry K."/>
            <person name="Grigoriev I.V."/>
            <person name="Crous P."/>
            <person name="Smith M.E."/>
        </authorList>
    </citation>
    <scope>NUCLEOTIDE SEQUENCE</scope>
    <source>
        <strain evidence="1">NRRL 5244</strain>
    </source>
</reference>
<keyword evidence="2" id="KW-1185">Reference proteome</keyword>
<gene>
    <name evidence="1" type="ORF">FBU59_002579</name>
</gene>
<protein>
    <submittedName>
        <fullName evidence="1">Uncharacterized protein</fullName>
    </submittedName>
</protein>
<name>A0ACC1JAQ6_9FUNG</name>
<dbReference type="Proteomes" id="UP001150603">
    <property type="component" value="Unassembled WGS sequence"/>
</dbReference>
<accession>A0ACC1JAQ6</accession>
<evidence type="ECO:0000313" key="1">
    <source>
        <dbReference type="EMBL" id="KAJ1944512.1"/>
    </source>
</evidence>